<accession>A0A1W1EII8</accession>
<evidence type="ECO:0008006" key="2">
    <source>
        <dbReference type="Google" id="ProtNLM"/>
    </source>
</evidence>
<name>A0A1W1EII8_9ZZZZ</name>
<dbReference type="PANTHER" id="PTHR35866">
    <property type="entry name" value="PUTATIVE-RELATED"/>
    <property type="match status" value="1"/>
</dbReference>
<protein>
    <recommendedName>
        <fullName evidence="2">YkgJ family cysteine cluster protein</fullName>
    </recommendedName>
</protein>
<proteinExistence type="predicted"/>
<dbReference type="AlphaFoldDB" id="A0A1W1EII8"/>
<dbReference type="EMBL" id="FRYL01000015">
    <property type="protein sequence ID" value="SHO80646.1"/>
    <property type="molecule type" value="Genomic_DNA"/>
</dbReference>
<reference evidence="1" key="1">
    <citation type="submission" date="2016-10" db="EMBL/GenBank/DDBJ databases">
        <authorList>
            <person name="de Groot N.N."/>
        </authorList>
    </citation>
    <scope>NUCLEOTIDE SEQUENCE</scope>
</reference>
<organism evidence="1">
    <name type="scientific">hydrothermal vent metagenome</name>
    <dbReference type="NCBI Taxonomy" id="652676"/>
    <lineage>
        <taxon>unclassified sequences</taxon>
        <taxon>metagenomes</taxon>
        <taxon>ecological metagenomes</taxon>
    </lineage>
</organism>
<evidence type="ECO:0000313" key="1">
    <source>
        <dbReference type="EMBL" id="SHO80646.1"/>
    </source>
</evidence>
<sequence length="126" mass="14795">MNNSIITQDGYEFGFDSNGCQNCNGFCCRGESGYIWINFNEIERLAKYLNISREELSIKYLKKVKHRYSLIEKKLGVNDYACIFFDEKLNRCGIYEARPNQCKTFPFWQQFKNDKEGVSKECPAIK</sequence>
<dbReference type="Pfam" id="PF03692">
    <property type="entry name" value="CxxCxxCC"/>
    <property type="match status" value="1"/>
</dbReference>
<dbReference type="InterPro" id="IPR005358">
    <property type="entry name" value="Puta_zinc/iron-chelating_dom"/>
</dbReference>
<gene>
    <name evidence="1" type="ORF">MNB_SV-15-694</name>
</gene>
<dbReference type="PANTHER" id="PTHR35866:SF1">
    <property type="entry name" value="YKGJ FAMILY CYSTEINE CLUSTER PROTEIN"/>
    <property type="match status" value="1"/>
</dbReference>